<dbReference type="AlphaFoldDB" id="A0A934R3S5"/>
<reference evidence="2" key="1">
    <citation type="submission" date="2021-01" db="EMBL/GenBank/DDBJ databases">
        <title>Modified the classification status of verrucomicrobia.</title>
        <authorList>
            <person name="Feng X."/>
        </authorList>
    </citation>
    <scope>NUCLEOTIDE SEQUENCE</scope>
    <source>
        <strain evidence="2">JCM 18052</strain>
    </source>
</reference>
<sequence>MPKPEPDQKPPWPADADHAFVASFLVLLKQAREDQGLSLRELAAKTGIDHGIIGRGERMERIPSIVTMRRWVRGLGLDWQEVYRDAENAGL</sequence>
<name>A0A934R3S5_9BACT</name>
<dbReference type="PROSITE" id="PS50943">
    <property type="entry name" value="HTH_CROC1"/>
    <property type="match status" value="1"/>
</dbReference>
<evidence type="ECO:0000313" key="3">
    <source>
        <dbReference type="Proteomes" id="UP000600139"/>
    </source>
</evidence>
<keyword evidence="3" id="KW-1185">Reference proteome</keyword>
<dbReference type="CDD" id="cd00093">
    <property type="entry name" value="HTH_XRE"/>
    <property type="match status" value="1"/>
</dbReference>
<dbReference type="InterPro" id="IPR010982">
    <property type="entry name" value="Lambda_DNA-bd_dom_sf"/>
</dbReference>
<organism evidence="2 3">
    <name type="scientific">Luteolibacter yonseiensis</name>
    <dbReference type="NCBI Taxonomy" id="1144680"/>
    <lineage>
        <taxon>Bacteria</taxon>
        <taxon>Pseudomonadati</taxon>
        <taxon>Verrucomicrobiota</taxon>
        <taxon>Verrucomicrobiia</taxon>
        <taxon>Verrucomicrobiales</taxon>
        <taxon>Verrucomicrobiaceae</taxon>
        <taxon>Luteolibacter</taxon>
    </lineage>
</organism>
<feature type="domain" description="HTH cro/C1-type" evidence="1">
    <location>
        <begin position="28"/>
        <end position="82"/>
    </location>
</feature>
<accession>A0A934R3S5</accession>
<dbReference type="EMBL" id="JAENIK010000009">
    <property type="protein sequence ID" value="MBK1815761.1"/>
    <property type="molecule type" value="Genomic_DNA"/>
</dbReference>
<proteinExistence type="predicted"/>
<dbReference type="Pfam" id="PF01381">
    <property type="entry name" value="HTH_3"/>
    <property type="match status" value="1"/>
</dbReference>
<evidence type="ECO:0000313" key="2">
    <source>
        <dbReference type="EMBL" id="MBK1815761.1"/>
    </source>
</evidence>
<protein>
    <submittedName>
        <fullName evidence="2">Helix-turn-helix transcriptional regulator</fullName>
    </submittedName>
</protein>
<evidence type="ECO:0000259" key="1">
    <source>
        <dbReference type="PROSITE" id="PS50943"/>
    </source>
</evidence>
<dbReference type="RefSeq" id="WP_200350718.1">
    <property type="nucleotide sequence ID" value="NZ_BAABHZ010000008.1"/>
</dbReference>
<dbReference type="GO" id="GO:0003677">
    <property type="term" value="F:DNA binding"/>
    <property type="evidence" value="ECO:0007669"/>
    <property type="project" value="InterPro"/>
</dbReference>
<dbReference type="SMART" id="SM00530">
    <property type="entry name" value="HTH_XRE"/>
    <property type="match status" value="1"/>
</dbReference>
<gene>
    <name evidence="2" type="ORF">JIN84_09040</name>
</gene>
<comment type="caution">
    <text evidence="2">The sequence shown here is derived from an EMBL/GenBank/DDBJ whole genome shotgun (WGS) entry which is preliminary data.</text>
</comment>
<dbReference type="SUPFAM" id="SSF47413">
    <property type="entry name" value="lambda repressor-like DNA-binding domains"/>
    <property type="match status" value="1"/>
</dbReference>
<dbReference type="InterPro" id="IPR001387">
    <property type="entry name" value="Cro/C1-type_HTH"/>
</dbReference>
<dbReference type="Gene3D" id="1.10.260.40">
    <property type="entry name" value="lambda repressor-like DNA-binding domains"/>
    <property type="match status" value="1"/>
</dbReference>
<dbReference type="Proteomes" id="UP000600139">
    <property type="component" value="Unassembled WGS sequence"/>
</dbReference>